<dbReference type="AlphaFoldDB" id="A0A2A5CFB9"/>
<feature type="transmembrane region" description="Helical" evidence="1">
    <location>
        <begin position="82"/>
        <end position="99"/>
    </location>
</feature>
<feature type="transmembrane region" description="Helical" evidence="1">
    <location>
        <begin position="105"/>
        <end position="124"/>
    </location>
</feature>
<reference evidence="3" key="1">
    <citation type="submission" date="2017-08" db="EMBL/GenBank/DDBJ databases">
        <title>A dynamic microbial community with high functional redundancy inhabits the cold, oxic subseafloor aquifer.</title>
        <authorList>
            <person name="Tully B.J."/>
            <person name="Wheat C.G."/>
            <person name="Glazer B.T."/>
            <person name="Huber J.A."/>
        </authorList>
    </citation>
    <scope>NUCLEOTIDE SEQUENCE [LARGE SCALE GENOMIC DNA]</scope>
</reference>
<accession>A0A2A5CFB9</accession>
<proteinExistence type="predicted"/>
<dbReference type="EMBL" id="NVWI01000002">
    <property type="protein sequence ID" value="PCJ42584.1"/>
    <property type="molecule type" value="Genomic_DNA"/>
</dbReference>
<dbReference type="Proteomes" id="UP000228987">
    <property type="component" value="Unassembled WGS sequence"/>
</dbReference>
<keyword evidence="1" id="KW-1133">Transmembrane helix</keyword>
<keyword evidence="1" id="KW-0812">Transmembrane</keyword>
<gene>
    <name evidence="2" type="ORF">COA71_03470</name>
</gene>
<evidence type="ECO:0000313" key="2">
    <source>
        <dbReference type="EMBL" id="PCJ42584.1"/>
    </source>
</evidence>
<feature type="transmembrane region" description="Helical" evidence="1">
    <location>
        <begin position="174"/>
        <end position="195"/>
    </location>
</feature>
<feature type="transmembrane region" description="Helical" evidence="1">
    <location>
        <begin position="46"/>
        <end position="70"/>
    </location>
</feature>
<evidence type="ECO:0000313" key="3">
    <source>
        <dbReference type="Proteomes" id="UP000228987"/>
    </source>
</evidence>
<evidence type="ECO:0000256" key="1">
    <source>
        <dbReference type="SAM" id="Phobius"/>
    </source>
</evidence>
<feature type="transmembrane region" description="Helical" evidence="1">
    <location>
        <begin position="12"/>
        <end position="34"/>
    </location>
</feature>
<protein>
    <submittedName>
        <fullName evidence="2">Uncharacterized protein</fullName>
    </submittedName>
</protein>
<organism evidence="2 3">
    <name type="scientific">SAR86 cluster bacterium</name>
    <dbReference type="NCBI Taxonomy" id="2030880"/>
    <lineage>
        <taxon>Bacteria</taxon>
        <taxon>Pseudomonadati</taxon>
        <taxon>Pseudomonadota</taxon>
        <taxon>Gammaproteobacteria</taxon>
        <taxon>SAR86 cluster</taxon>
    </lineage>
</organism>
<name>A0A2A5CFB9_9GAMM</name>
<sequence length="218" mass="25009">MKKTLQRKQIMAYCLAAASPLLLMAIIFNFSLVFNADYIFWTNQEILGYIIQAEFLAVASGVLIVLPLLIQINNIFMRIFRFLLFAVVVVIFAWLSYDIDGMAGMLFYALLVFITFGGGTLFIFDTFSTQTRAFLTLLRWSLGIFIYVSLQLSFDLDSDIVTWKGTSDVIPFGAAFFYLLFLFELIFYPALTYYLEKKNSDDMFIAEKIAQVQAKQPH</sequence>
<feature type="transmembrane region" description="Helical" evidence="1">
    <location>
        <begin position="136"/>
        <end position="154"/>
    </location>
</feature>
<comment type="caution">
    <text evidence="2">The sequence shown here is derived from an EMBL/GenBank/DDBJ whole genome shotgun (WGS) entry which is preliminary data.</text>
</comment>
<keyword evidence="1" id="KW-0472">Membrane</keyword>